<evidence type="ECO:0000313" key="14">
    <source>
        <dbReference type="EMBL" id="WWC87195.1"/>
    </source>
</evidence>
<keyword evidence="7 10" id="KW-0539">Nucleus</keyword>
<evidence type="ECO:0000256" key="6">
    <source>
        <dbReference type="ARBA" id="ARBA00023054"/>
    </source>
</evidence>
<evidence type="ECO:0000256" key="9">
    <source>
        <dbReference type="ARBA" id="ARBA00023328"/>
    </source>
</evidence>
<evidence type="ECO:0000256" key="10">
    <source>
        <dbReference type="RuleBase" id="RU368072"/>
    </source>
</evidence>
<reference evidence="14 15" key="1">
    <citation type="submission" date="2024-01" db="EMBL/GenBank/DDBJ databases">
        <title>Comparative genomics of Cryptococcus and Kwoniella reveals pathogenesis evolution and contrasting modes of karyotype evolution via chromosome fusion or intercentromeric recombination.</title>
        <authorList>
            <person name="Coelho M.A."/>
            <person name="David-Palma M."/>
            <person name="Shea T."/>
            <person name="Bowers K."/>
            <person name="McGinley-Smith S."/>
            <person name="Mohammad A.W."/>
            <person name="Gnirke A."/>
            <person name="Yurkov A.M."/>
            <person name="Nowrousian M."/>
            <person name="Sun S."/>
            <person name="Cuomo C.A."/>
            <person name="Heitman J."/>
        </authorList>
    </citation>
    <scope>NUCLEOTIDE SEQUENCE [LARGE SCALE GENOMIC DNA]</scope>
    <source>
        <strain evidence="14 15">CBS 6074</strain>
    </source>
</reference>
<keyword evidence="3 10" id="KW-0132">Cell division</keyword>
<dbReference type="Proteomes" id="UP001355207">
    <property type="component" value="Chromosome 2"/>
</dbReference>
<feature type="compositionally biased region" description="Low complexity" evidence="12">
    <location>
        <begin position="45"/>
        <end position="59"/>
    </location>
</feature>
<evidence type="ECO:0000256" key="2">
    <source>
        <dbReference type="ARBA" id="ARBA00022454"/>
    </source>
</evidence>
<evidence type="ECO:0000256" key="3">
    <source>
        <dbReference type="ARBA" id="ARBA00022618"/>
    </source>
</evidence>
<accession>A0AAX4JRK6</accession>
<proteinExistence type="inferred from homology"/>
<dbReference type="AlphaFoldDB" id="A0AAX4JRK6"/>
<dbReference type="GO" id="GO:0051315">
    <property type="term" value="P:attachment of mitotic spindle microtubules to kinetochore"/>
    <property type="evidence" value="ECO:0007669"/>
    <property type="project" value="UniProtKB-UniRule"/>
</dbReference>
<feature type="region of interest" description="Disordered" evidence="12">
    <location>
        <begin position="25"/>
        <end position="59"/>
    </location>
</feature>
<comment type="similarity">
    <text evidence="1 10">Belongs to the NDC80/HEC1 family.</text>
</comment>
<name>A0AAX4JRK6_9TREE</name>
<keyword evidence="6 11" id="KW-0175">Coiled coil</keyword>
<dbReference type="GeneID" id="91092753"/>
<evidence type="ECO:0000256" key="7">
    <source>
        <dbReference type="ARBA" id="ARBA00023242"/>
    </source>
</evidence>
<dbReference type="PANTHER" id="PTHR10643:SF2">
    <property type="entry name" value="KINETOCHORE PROTEIN NDC80 HOMOLOG"/>
    <property type="match status" value="1"/>
</dbReference>
<gene>
    <name evidence="14" type="ORF">L201_002081</name>
</gene>
<dbReference type="PANTHER" id="PTHR10643">
    <property type="entry name" value="KINETOCHORE PROTEIN NDC80"/>
    <property type="match status" value="1"/>
</dbReference>
<evidence type="ECO:0000256" key="4">
    <source>
        <dbReference type="ARBA" id="ARBA00022776"/>
    </source>
</evidence>
<evidence type="ECO:0000256" key="1">
    <source>
        <dbReference type="ARBA" id="ARBA00007050"/>
    </source>
</evidence>
<organism evidence="14 15">
    <name type="scientific">Kwoniella dendrophila CBS 6074</name>
    <dbReference type="NCBI Taxonomy" id="1295534"/>
    <lineage>
        <taxon>Eukaryota</taxon>
        <taxon>Fungi</taxon>
        <taxon>Dikarya</taxon>
        <taxon>Basidiomycota</taxon>
        <taxon>Agaricomycotina</taxon>
        <taxon>Tremellomycetes</taxon>
        <taxon>Tremellales</taxon>
        <taxon>Cryptococcaceae</taxon>
        <taxon>Kwoniella</taxon>
    </lineage>
</organism>
<dbReference type="GO" id="GO:0051301">
    <property type="term" value="P:cell division"/>
    <property type="evidence" value="ECO:0007669"/>
    <property type="project" value="UniProtKB-UniRule"/>
</dbReference>
<protein>
    <recommendedName>
        <fullName evidence="10">Kinetochore protein NDC80</fullName>
    </recommendedName>
</protein>
<feature type="coiled-coil region" evidence="11">
    <location>
        <begin position="488"/>
        <end position="522"/>
    </location>
</feature>
<keyword evidence="4 10" id="KW-0498">Mitosis</keyword>
<dbReference type="GO" id="GO:0005634">
    <property type="term" value="C:nucleus"/>
    <property type="evidence" value="ECO:0007669"/>
    <property type="project" value="UniProtKB-SubCell"/>
</dbReference>
<keyword evidence="9 10" id="KW-0137">Centromere</keyword>
<comment type="function">
    <text evidence="10">Acts as a component of the essential kinetochore-associated NDC80 complex, which is required for chromosome segregation and spindle checkpoint activity.</text>
</comment>
<evidence type="ECO:0000256" key="8">
    <source>
        <dbReference type="ARBA" id="ARBA00023306"/>
    </source>
</evidence>
<comment type="subunit">
    <text evidence="10">Component of the NDC80 complex.</text>
</comment>
<dbReference type="Pfam" id="PF03801">
    <property type="entry name" value="Ndc80_HEC"/>
    <property type="match status" value="1"/>
</dbReference>
<sequence length="619" mass="70190">MMNTSGLPASRRSTLVSRPMESRMSIAGGEGGFGRTPQTARNMPSSVRRSSVFASSGRGRPSAIHGIYNGIQLKDPRPIRDKGFQSNCIRNIQEYLLQSRYPFPLTSKTLSSPTSKEFQSIFRFLIDNLIDNSGGWSKKFEDDVMMILKDLKYPGMENVSKTALTAPGAPQSWSGLLAMLNWLVEICRAHQTWNDGQCISDPILLDPRQLPADHPNLEDRMLWDFASKTYDQWFDGGAEEFPEAEHELELMYDRMAVTAVDESQKLETTFAKRTLELQQLHAQEPPLKKLENEYLQLMGDKTKFIAFIDLHKQKADKTKQAILKIKEAISGQEHDLEYQRAELARIEAAVSAQNLTPDEVNRMNHERESLNRSLDDLRTKIAEASQSSYDQEMLVTRSMDRFENLLADYTALCHQNGLLQTLPDSMSSSVSSTSTSPDINYQLEIDLGIEELSELKVFNHQMRVTIWQGLQALREKYRQEDLSLDHDKIALDDNLDRLNQQVERQKMEVGTLEVKLKSLHEQAQTTQNCHTEDSTNQNKIITHLESEITNMLTASQQGVSVTKSQLESTKIAFQELQHKTAILHESIQAQIVNQIDVIIKAKQHAANSLKSIKALAELQ</sequence>
<dbReference type="EMBL" id="CP144099">
    <property type="protein sequence ID" value="WWC87195.1"/>
    <property type="molecule type" value="Genomic_DNA"/>
</dbReference>
<dbReference type="RefSeq" id="XP_066073958.1">
    <property type="nucleotide sequence ID" value="XM_066217861.1"/>
</dbReference>
<feature type="domain" description="Kinetochore protein Ndc80 CH" evidence="13">
    <location>
        <begin position="48"/>
        <end position="191"/>
    </location>
</feature>
<keyword evidence="15" id="KW-1185">Reference proteome</keyword>
<keyword evidence="8 10" id="KW-0131">Cell cycle</keyword>
<evidence type="ECO:0000256" key="5">
    <source>
        <dbReference type="ARBA" id="ARBA00022838"/>
    </source>
</evidence>
<evidence type="ECO:0000256" key="12">
    <source>
        <dbReference type="SAM" id="MobiDB-lite"/>
    </source>
</evidence>
<keyword evidence="2 10" id="KW-0158">Chromosome</keyword>
<feature type="coiled-coil region" evidence="11">
    <location>
        <begin position="360"/>
        <end position="387"/>
    </location>
</feature>
<dbReference type="GO" id="GO:0031262">
    <property type="term" value="C:Ndc80 complex"/>
    <property type="evidence" value="ECO:0007669"/>
    <property type="project" value="UniProtKB-UniRule"/>
</dbReference>
<dbReference type="InterPro" id="IPR038273">
    <property type="entry name" value="Ndc80_sf"/>
</dbReference>
<keyword evidence="5 10" id="KW-0995">Kinetochore</keyword>
<evidence type="ECO:0000256" key="11">
    <source>
        <dbReference type="SAM" id="Coils"/>
    </source>
</evidence>
<dbReference type="InterPro" id="IPR005550">
    <property type="entry name" value="Kinetochore_Ndc80"/>
</dbReference>
<comment type="subcellular location">
    <subcellularLocation>
        <location evidence="10">Chromosome</location>
        <location evidence="10">Centromere</location>
        <location evidence="10">Kinetochore</location>
    </subcellularLocation>
    <subcellularLocation>
        <location evidence="10">Nucleus</location>
    </subcellularLocation>
</comment>
<evidence type="ECO:0000259" key="13">
    <source>
        <dbReference type="Pfam" id="PF03801"/>
    </source>
</evidence>
<dbReference type="Gene3D" id="1.10.418.30">
    <property type="entry name" value="Ncd80 complex, Ncd80 subunit"/>
    <property type="match status" value="1"/>
</dbReference>
<dbReference type="InterPro" id="IPR055260">
    <property type="entry name" value="Ndc80_CH"/>
</dbReference>
<dbReference type="Gene3D" id="1.10.287.1490">
    <property type="match status" value="1"/>
</dbReference>
<evidence type="ECO:0000313" key="15">
    <source>
        <dbReference type="Proteomes" id="UP001355207"/>
    </source>
</evidence>